<dbReference type="PROSITE" id="PS51343">
    <property type="entry name" value="PII_GLNB_DOM"/>
    <property type="match status" value="1"/>
</dbReference>
<evidence type="ECO:0000256" key="6">
    <source>
        <dbReference type="ARBA" id="ARBA00023163"/>
    </source>
</evidence>
<dbReference type="Gene3D" id="3.30.70.120">
    <property type="match status" value="1"/>
</dbReference>
<evidence type="ECO:0000256" key="5">
    <source>
        <dbReference type="ARBA" id="ARBA00023015"/>
    </source>
</evidence>
<dbReference type="GO" id="GO:0005829">
    <property type="term" value="C:cytosol"/>
    <property type="evidence" value="ECO:0007669"/>
    <property type="project" value="TreeGrafter"/>
</dbReference>
<dbReference type="GO" id="GO:0005524">
    <property type="term" value="F:ATP binding"/>
    <property type="evidence" value="ECO:0007669"/>
    <property type="project" value="TreeGrafter"/>
</dbReference>
<dbReference type="GO" id="GO:0030234">
    <property type="term" value="F:enzyme regulator activity"/>
    <property type="evidence" value="ECO:0007669"/>
    <property type="project" value="InterPro"/>
</dbReference>
<reference evidence="8" key="1">
    <citation type="submission" date="2016-07" db="EMBL/GenBank/DDBJ databases">
        <authorList>
            <person name="Florea S."/>
            <person name="Webb J.S."/>
            <person name="Jaromczyk J."/>
            <person name="Schardl C.L."/>
        </authorList>
    </citation>
    <scope>NUCLEOTIDE SEQUENCE [LARGE SCALE GENOMIC DNA]</scope>
    <source>
        <strain evidence="8">IPBSL-7</strain>
    </source>
</reference>
<dbReference type="PANTHER" id="PTHR30115:SF11">
    <property type="entry name" value="NITROGEN REGULATORY PROTEIN P-II HOMOLOG"/>
    <property type="match status" value="1"/>
</dbReference>
<comment type="caution">
    <text evidence="7">The sequence shown here is derived from an EMBL/GenBank/DDBJ whole genome shotgun (WGS) entry which is preliminary data.</text>
</comment>
<evidence type="ECO:0000256" key="4">
    <source>
        <dbReference type="ARBA" id="ARBA00022741"/>
    </source>
</evidence>
<name>A0A1C0ARF7_9ACTN</name>
<sequence length="112" mass="12120">MRLVTAIVQPTMLTQVQIALAQHGVAGMTVTECSGYARQRGHKEFYRGAEYTIDFITKAKIEVLVEDDEAEDIISLITAAARTGAVGDGKVWSTPIDEVVRIRTGERGAAAI</sequence>
<accession>A0A1C0ARF7</accession>
<evidence type="ECO:0000256" key="1">
    <source>
        <dbReference type="ARBA" id="ARBA00011233"/>
    </source>
</evidence>
<keyword evidence="6" id="KW-0804">Transcription</keyword>
<dbReference type="PANTHER" id="PTHR30115">
    <property type="entry name" value="NITROGEN REGULATORY PROTEIN P-II"/>
    <property type="match status" value="1"/>
</dbReference>
<dbReference type="InterPro" id="IPR002332">
    <property type="entry name" value="N-reg_PII_urydylation_site"/>
</dbReference>
<keyword evidence="8" id="KW-1185">Reference proteome</keyword>
<dbReference type="Pfam" id="PF00543">
    <property type="entry name" value="P-II"/>
    <property type="match status" value="1"/>
</dbReference>
<dbReference type="RefSeq" id="WP_068750113.1">
    <property type="nucleotide sequence ID" value="NZ_JBDXXE010000013.1"/>
</dbReference>
<dbReference type="EMBL" id="MBQD01000006">
    <property type="protein sequence ID" value="OCL36775.1"/>
    <property type="molecule type" value="Genomic_DNA"/>
</dbReference>
<dbReference type="Proteomes" id="UP000093501">
    <property type="component" value="Unassembled WGS sequence"/>
</dbReference>
<dbReference type="GO" id="GO:0006808">
    <property type="term" value="P:regulation of nitrogen utilization"/>
    <property type="evidence" value="ECO:0007669"/>
    <property type="project" value="InterPro"/>
</dbReference>
<evidence type="ECO:0000256" key="2">
    <source>
        <dbReference type="ARBA" id="ARBA00015681"/>
    </source>
</evidence>
<proteinExistence type="predicted"/>
<organism evidence="7 8">
    <name type="scientific">Tessaracoccus lapidicaptus</name>
    <dbReference type="NCBI Taxonomy" id="1427523"/>
    <lineage>
        <taxon>Bacteria</taxon>
        <taxon>Bacillati</taxon>
        <taxon>Actinomycetota</taxon>
        <taxon>Actinomycetes</taxon>
        <taxon>Propionibacteriales</taxon>
        <taxon>Propionibacteriaceae</taxon>
        <taxon>Tessaracoccus</taxon>
    </lineage>
</organism>
<dbReference type="PROSITE" id="PS00496">
    <property type="entry name" value="PII_GLNB_UMP"/>
    <property type="match status" value="1"/>
</dbReference>
<evidence type="ECO:0000313" key="7">
    <source>
        <dbReference type="EMBL" id="OCL36775.1"/>
    </source>
</evidence>
<dbReference type="InterPro" id="IPR011322">
    <property type="entry name" value="N-reg_PII-like_a/b"/>
</dbReference>
<dbReference type="SMART" id="SM00938">
    <property type="entry name" value="P-II"/>
    <property type="match status" value="1"/>
</dbReference>
<evidence type="ECO:0000256" key="3">
    <source>
        <dbReference type="ARBA" id="ARBA00022553"/>
    </source>
</evidence>
<keyword evidence="4" id="KW-0547">Nucleotide-binding</keyword>
<keyword evidence="3" id="KW-0597">Phosphoprotein</keyword>
<dbReference type="InterPro" id="IPR015867">
    <property type="entry name" value="N-reg_PII/ATP_PRibTrfase_C"/>
</dbReference>
<dbReference type="PRINTS" id="PR00340">
    <property type="entry name" value="PIIGLNB"/>
</dbReference>
<gene>
    <name evidence="7" type="ORF">BCR15_13235</name>
</gene>
<keyword evidence="5" id="KW-0805">Transcription regulation</keyword>
<evidence type="ECO:0000313" key="8">
    <source>
        <dbReference type="Proteomes" id="UP000093501"/>
    </source>
</evidence>
<dbReference type="SUPFAM" id="SSF54913">
    <property type="entry name" value="GlnB-like"/>
    <property type="match status" value="1"/>
</dbReference>
<protein>
    <recommendedName>
        <fullName evidence="2">Nitrogen regulatory protein P-II</fullName>
    </recommendedName>
</protein>
<dbReference type="AlphaFoldDB" id="A0A1C0ARF7"/>
<dbReference type="InterPro" id="IPR002187">
    <property type="entry name" value="N-reg_PII"/>
</dbReference>
<comment type="subunit">
    <text evidence="1">Homotrimer.</text>
</comment>